<proteinExistence type="predicted"/>
<dbReference type="GO" id="GO:0061617">
    <property type="term" value="C:MICOS complex"/>
    <property type="evidence" value="ECO:0007669"/>
    <property type="project" value="UniProtKB-UniRule"/>
</dbReference>
<dbReference type="InterPro" id="IPR019166">
    <property type="entry name" value="MIC26/MIC27"/>
</dbReference>
<keyword evidence="1" id="KW-0496">Mitochondrion</keyword>
<dbReference type="PANTHER" id="PTHR28268">
    <property type="entry name" value="MICOS SUBUNIT MIC26"/>
    <property type="match status" value="1"/>
</dbReference>
<dbReference type="OrthoDB" id="2399148at2759"/>
<dbReference type="GO" id="GO:0042407">
    <property type="term" value="P:cristae formation"/>
    <property type="evidence" value="ECO:0007669"/>
    <property type="project" value="InterPro"/>
</dbReference>
<dbReference type="AlphaFoldDB" id="A0A1E4TIH9"/>
<keyword evidence="1" id="KW-0472">Membrane</keyword>
<evidence type="ECO:0000313" key="3">
    <source>
        <dbReference type="Proteomes" id="UP000095023"/>
    </source>
</evidence>
<accession>A0A1E4TIH9</accession>
<keyword evidence="1" id="KW-0999">Mitochondrion inner membrane</keyword>
<sequence length="205" mass="22258">MKPFYDEEVPAAEPVEATKVEPLAPGAPVHAFVKPEQVPNLMSSVHQARLWTAGKLQYAENKIDSWVSSFISTEKKTTAVIAGLKDREEPLLSSAVYIIVAGLSGSIFARARSFPVRFLAPPVFATTVFAYTMPNTFANTKTLLWNIEKEHAPPSVIEAQLQADSAIKNAAVQTEEISQQATSKVTAGVSNVRKFIAKTTGLKVD</sequence>
<evidence type="ECO:0000313" key="2">
    <source>
        <dbReference type="EMBL" id="ODV91562.1"/>
    </source>
</evidence>
<dbReference type="InterPro" id="IPR033181">
    <property type="entry name" value="Mic26_fungi"/>
</dbReference>
<comment type="subunit">
    <text evidence="1">Component of the mitochondrial contact site and cristae organizing system (MICOS) complex.</text>
</comment>
<evidence type="ECO:0000256" key="1">
    <source>
        <dbReference type="RuleBase" id="RU363021"/>
    </source>
</evidence>
<dbReference type="PANTHER" id="PTHR28268:SF1">
    <property type="entry name" value="MICOS SUBUNIT MIC26"/>
    <property type="match status" value="1"/>
</dbReference>
<dbReference type="GO" id="GO:0044284">
    <property type="term" value="C:mitochondrial crista junction"/>
    <property type="evidence" value="ECO:0007669"/>
    <property type="project" value="TreeGrafter"/>
</dbReference>
<comment type="function">
    <text evidence="1">Component of the MICOS complex, a large protein complex of the mitochondrial inner membrane that plays crucial roles in the maintenance of crista junctions, inner membrane architecture, and formation of contact sites to the outer membrane.</text>
</comment>
<reference evidence="3" key="1">
    <citation type="submission" date="2016-02" db="EMBL/GenBank/DDBJ databases">
        <title>Comparative genomics of biotechnologically important yeasts.</title>
        <authorList>
            <consortium name="DOE Joint Genome Institute"/>
            <person name="Riley R."/>
            <person name="Haridas S."/>
            <person name="Wolfe K.H."/>
            <person name="Lopes M.R."/>
            <person name="Hittinger C.T."/>
            <person name="Goker M."/>
            <person name="Salamov A."/>
            <person name="Wisecaver J."/>
            <person name="Long T.M."/>
            <person name="Aerts A.L."/>
            <person name="Barry K."/>
            <person name="Choi C."/>
            <person name="Clum A."/>
            <person name="Coughlan A.Y."/>
            <person name="Deshpande S."/>
            <person name="Douglass A.P."/>
            <person name="Hanson S.J."/>
            <person name="Klenk H.-P."/>
            <person name="Labutti K."/>
            <person name="Lapidus A."/>
            <person name="Lindquist E."/>
            <person name="Lipzen A."/>
            <person name="Meier-Kolthoff J.P."/>
            <person name="Ohm R.A."/>
            <person name="Otillar R.P."/>
            <person name="Pangilinan J."/>
            <person name="Peng Y."/>
            <person name="Rokas A."/>
            <person name="Rosa C.A."/>
            <person name="Scheuner C."/>
            <person name="Sibirny A.A."/>
            <person name="Slot J.C."/>
            <person name="Stielow J.B."/>
            <person name="Sun H."/>
            <person name="Kurtzman C.P."/>
            <person name="Blackwell M."/>
            <person name="Jeffries T.W."/>
            <person name="Grigoriev I.V."/>
        </authorList>
    </citation>
    <scope>NUCLEOTIDE SEQUENCE [LARGE SCALE GENOMIC DNA]</scope>
    <source>
        <strain evidence="3">NRRL Y-17796</strain>
    </source>
</reference>
<comment type="subcellular location">
    <subcellularLocation>
        <location evidence="1">Mitochondrion inner membrane</location>
    </subcellularLocation>
</comment>
<dbReference type="EMBL" id="KV453841">
    <property type="protein sequence ID" value="ODV91562.1"/>
    <property type="molecule type" value="Genomic_DNA"/>
</dbReference>
<name>A0A1E4TIH9_9ASCO</name>
<dbReference type="Pfam" id="PF09769">
    <property type="entry name" value="ApoO"/>
    <property type="match status" value="1"/>
</dbReference>
<keyword evidence="3" id="KW-1185">Reference proteome</keyword>
<gene>
    <name evidence="2" type="ORF">CANCADRAFT_29955</name>
</gene>
<dbReference type="Proteomes" id="UP000095023">
    <property type="component" value="Unassembled WGS sequence"/>
</dbReference>
<protein>
    <recommendedName>
        <fullName evidence="1">MICOS complex subunit</fullName>
    </recommendedName>
</protein>
<organism evidence="2 3">
    <name type="scientific">Tortispora caseinolytica NRRL Y-17796</name>
    <dbReference type="NCBI Taxonomy" id="767744"/>
    <lineage>
        <taxon>Eukaryota</taxon>
        <taxon>Fungi</taxon>
        <taxon>Dikarya</taxon>
        <taxon>Ascomycota</taxon>
        <taxon>Saccharomycotina</taxon>
        <taxon>Trigonopsidomycetes</taxon>
        <taxon>Trigonopsidales</taxon>
        <taxon>Trigonopsidaceae</taxon>
        <taxon>Tortispora</taxon>
    </lineage>
</organism>